<accession>A0A7I9VJJ9</accession>
<dbReference type="SUPFAM" id="SSF50249">
    <property type="entry name" value="Nucleic acid-binding proteins"/>
    <property type="match status" value="1"/>
</dbReference>
<dbReference type="GO" id="GO:0006402">
    <property type="term" value="P:mRNA catabolic process"/>
    <property type="evidence" value="ECO:0007669"/>
    <property type="project" value="TreeGrafter"/>
</dbReference>
<gene>
    <name evidence="3" type="ORF">AMYX_13350</name>
</gene>
<dbReference type="GO" id="GO:0005829">
    <property type="term" value="C:cytosol"/>
    <property type="evidence" value="ECO:0007669"/>
    <property type="project" value="TreeGrafter"/>
</dbReference>
<comment type="caution">
    <text evidence="3">The sequence shown here is derived from an EMBL/GenBank/DDBJ whole genome shotgun (WGS) entry which is preliminary data.</text>
</comment>
<dbReference type="EMBL" id="BJTG01000003">
    <property type="protein sequence ID" value="GEJ56594.1"/>
    <property type="molecule type" value="Genomic_DNA"/>
</dbReference>
<organism evidence="3 4">
    <name type="scientific">Anaeromyxobacter diazotrophicus</name>
    <dbReference type="NCBI Taxonomy" id="2590199"/>
    <lineage>
        <taxon>Bacteria</taxon>
        <taxon>Pseudomonadati</taxon>
        <taxon>Myxococcota</taxon>
        <taxon>Myxococcia</taxon>
        <taxon>Myxococcales</taxon>
        <taxon>Cystobacterineae</taxon>
        <taxon>Anaeromyxobacteraceae</taxon>
        <taxon>Anaeromyxobacter</taxon>
    </lineage>
</organism>
<dbReference type="InterPro" id="IPR040596">
    <property type="entry name" value="RNase_II_C_S1"/>
</dbReference>
<proteinExistence type="predicted"/>
<evidence type="ECO:0000313" key="4">
    <source>
        <dbReference type="Proteomes" id="UP000503640"/>
    </source>
</evidence>
<reference evidence="4" key="1">
    <citation type="journal article" date="2020" name="Appl. Environ. Microbiol.">
        <title>Diazotrophic Anaeromyxobacter Isolates from Soils.</title>
        <authorList>
            <person name="Masuda Y."/>
            <person name="Yamanaka H."/>
            <person name="Xu Z.X."/>
            <person name="Shiratori Y."/>
            <person name="Aono T."/>
            <person name="Amachi S."/>
            <person name="Senoo K."/>
            <person name="Itoh H."/>
        </authorList>
    </citation>
    <scope>NUCLEOTIDE SEQUENCE [LARGE SCALE GENOMIC DNA]</scope>
    <source>
        <strain evidence="4">R267</strain>
    </source>
</reference>
<dbReference type="AlphaFoldDB" id="A0A7I9VJJ9"/>
<dbReference type="Pfam" id="PF18614">
    <property type="entry name" value="RNase_II_C_S1"/>
    <property type="match status" value="1"/>
</dbReference>
<dbReference type="PANTHER" id="PTHR23355">
    <property type="entry name" value="RIBONUCLEASE"/>
    <property type="match status" value="1"/>
</dbReference>
<dbReference type="RefSeq" id="WP_176064102.1">
    <property type="nucleotide sequence ID" value="NZ_BJTG01000003.1"/>
</dbReference>
<evidence type="ECO:0000256" key="1">
    <source>
        <dbReference type="SAM" id="MobiDB-lite"/>
    </source>
</evidence>
<feature type="domain" description="RNB" evidence="2">
    <location>
        <begin position="64"/>
        <end position="397"/>
    </location>
</feature>
<dbReference type="SMART" id="SM00955">
    <property type="entry name" value="RNB"/>
    <property type="match status" value="1"/>
</dbReference>
<name>A0A7I9VJJ9_9BACT</name>
<dbReference type="InterPro" id="IPR012340">
    <property type="entry name" value="NA-bd_OB-fold"/>
</dbReference>
<evidence type="ECO:0000313" key="3">
    <source>
        <dbReference type="EMBL" id="GEJ56594.1"/>
    </source>
</evidence>
<dbReference type="Pfam" id="PF00773">
    <property type="entry name" value="RNB"/>
    <property type="match status" value="1"/>
</dbReference>
<dbReference type="GO" id="GO:0004540">
    <property type="term" value="F:RNA nuclease activity"/>
    <property type="evidence" value="ECO:0007669"/>
    <property type="project" value="InterPro"/>
</dbReference>
<keyword evidence="4" id="KW-1185">Reference proteome</keyword>
<sequence length="502" mass="54307">MDDRQGPALDPRSSPARDPRSNRGTLQFIARQAMIDHGLEPEPPPAALEQARTAEPARGAGVGVRDLRGLLWSSIDNDDSMDLDQIEVAERLPGGAVKVLIGIADVDALVPRGSPVDRHAETNTTSVYAAGRVYPMLPERFSADLTSLGPDVDRLAVVSELTVTPRGEITGAAFYRALVRNRCKLAYRAVAAWLDGKAELPPALAKVPGVAEQVKLQDQVADALRAVRRDQGALTLRTIQSHAVFDGDALRDLVADDTDQAKALIEDFMIAANGAVARFLEAKGFATMRRVVKVPKSWDRLVALAAEHGFTLPAQADPRPLNAFLAEQQRTDPLRFPDLSLAVVKLIGPGEYDVHVPGQPPPGHFGLAVRDYAHSTAPNRRYPDIVTQRLLKAAIEGRPSPYALDELRALAEHCTAQEDEAAKVERQVGKSAAAMLLQGRTGQTFDAIVTGASEKGTWVRIAAPPVEGKVVRNERGLQVGQRVRVRLARADVARGFIDFARV</sequence>
<feature type="region of interest" description="Disordered" evidence="1">
    <location>
        <begin position="1"/>
        <end position="24"/>
    </location>
</feature>
<dbReference type="Proteomes" id="UP000503640">
    <property type="component" value="Unassembled WGS sequence"/>
</dbReference>
<evidence type="ECO:0000259" key="2">
    <source>
        <dbReference type="SMART" id="SM00955"/>
    </source>
</evidence>
<dbReference type="InterPro" id="IPR050180">
    <property type="entry name" value="RNR_Ribonuclease"/>
</dbReference>
<dbReference type="GO" id="GO:0003723">
    <property type="term" value="F:RNA binding"/>
    <property type="evidence" value="ECO:0007669"/>
    <property type="project" value="InterPro"/>
</dbReference>
<dbReference type="PANTHER" id="PTHR23355:SF37">
    <property type="entry name" value="EXORIBONUCLEASE 2"/>
    <property type="match status" value="1"/>
</dbReference>
<dbReference type="InterPro" id="IPR001900">
    <property type="entry name" value="RNase_II/R"/>
</dbReference>
<protein>
    <submittedName>
        <fullName evidence="3">Ribonuclease II</fullName>
    </submittedName>
</protein>